<dbReference type="EMBL" id="CAJFCV020000004">
    <property type="protein sequence ID" value="CAG9116739.1"/>
    <property type="molecule type" value="Genomic_DNA"/>
</dbReference>
<feature type="signal peptide" evidence="1">
    <location>
        <begin position="1"/>
        <end position="17"/>
    </location>
</feature>
<gene>
    <name evidence="2" type="ORF">BXYJ_LOCUS9587</name>
</gene>
<dbReference type="Proteomes" id="UP000582659">
    <property type="component" value="Unassembled WGS sequence"/>
</dbReference>
<organism evidence="4 6">
    <name type="scientific">Bursaphelenchus xylophilus</name>
    <name type="common">Pinewood nematode worm</name>
    <name type="synonym">Aphelenchoides xylophilus</name>
    <dbReference type="NCBI Taxonomy" id="6326"/>
    <lineage>
        <taxon>Eukaryota</taxon>
        <taxon>Metazoa</taxon>
        <taxon>Ecdysozoa</taxon>
        <taxon>Nematoda</taxon>
        <taxon>Chromadorea</taxon>
        <taxon>Rhabditida</taxon>
        <taxon>Tylenchina</taxon>
        <taxon>Tylenchomorpha</taxon>
        <taxon>Aphelenchoidea</taxon>
        <taxon>Aphelenchoididae</taxon>
        <taxon>Bursaphelenchus</taxon>
    </lineage>
</organism>
<evidence type="ECO:0000313" key="4">
    <source>
        <dbReference type="Proteomes" id="UP000095284"/>
    </source>
</evidence>
<keyword evidence="5" id="KW-1185">Reference proteome</keyword>
<evidence type="ECO:0000313" key="3">
    <source>
        <dbReference type="EMBL" id="CAG9116739.1"/>
    </source>
</evidence>
<reference evidence="6" key="1">
    <citation type="submission" date="2016-11" db="UniProtKB">
        <authorList>
            <consortium name="WormBaseParasite"/>
        </authorList>
    </citation>
    <scope>IDENTIFICATION</scope>
</reference>
<dbReference type="Proteomes" id="UP000659654">
    <property type="component" value="Unassembled WGS sequence"/>
</dbReference>
<reference evidence="3" key="2">
    <citation type="submission" date="2020-08" db="EMBL/GenBank/DDBJ databases">
        <authorList>
            <person name="Kikuchi T."/>
        </authorList>
    </citation>
    <scope>NUCLEOTIDE SEQUENCE</scope>
    <source>
        <strain evidence="2">Ka4C1</strain>
    </source>
</reference>
<evidence type="ECO:0000256" key="1">
    <source>
        <dbReference type="SAM" id="SignalP"/>
    </source>
</evidence>
<dbReference type="Proteomes" id="UP000095284">
    <property type="component" value="Unplaced"/>
</dbReference>
<evidence type="ECO:0000313" key="2">
    <source>
        <dbReference type="EMBL" id="CAD5227042.1"/>
    </source>
</evidence>
<proteinExistence type="predicted"/>
<feature type="chain" id="PRO_5036308713" evidence="1">
    <location>
        <begin position="18"/>
        <end position="174"/>
    </location>
</feature>
<name>A0A1I7S455_BURXY</name>
<sequence length="174" mass="19199">MWLKVVSACVLLTVSQAATNYPKSVAKMGKLVSSALTEDILNCGFDRFYLAVKGKRSFKNATDDIIANCKSKLLSQSQFIGPAMSLSTKLHNTTAFVDEVVVALESQWKGFFITVKKLNIKTPSQFDNKLSSKIITKPNIKNVFKAIKKKVSSADWKSLVSTFGGVLNFSRFGF</sequence>
<accession>A0A1I7S455</accession>
<dbReference type="WBParaSite" id="BXY_0778700.1">
    <property type="protein sequence ID" value="BXY_0778700.1"/>
    <property type="gene ID" value="BXY_0778700"/>
</dbReference>
<dbReference type="EMBL" id="CAJFDI010000004">
    <property type="protein sequence ID" value="CAD5227042.1"/>
    <property type="molecule type" value="Genomic_DNA"/>
</dbReference>
<protein>
    <submittedName>
        <fullName evidence="2">(pine wood nematode) hypothetical protein</fullName>
    </submittedName>
</protein>
<keyword evidence="1" id="KW-0732">Signal</keyword>
<evidence type="ECO:0000313" key="6">
    <source>
        <dbReference type="WBParaSite" id="BXY_0778700.1"/>
    </source>
</evidence>
<evidence type="ECO:0000313" key="5">
    <source>
        <dbReference type="Proteomes" id="UP000659654"/>
    </source>
</evidence>
<dbReference type="AlphaFoldDB" id="A0A1I7S455"/>